<dbReference type="GO" id="GO:0003677">
    <property type="term" value="F:DNA binding"/>
    <property type="evidence" value="ECO:0007669"/>
    <property type="project" value="UniProtKB-KW"/>
</dbReference>
<dbReference type="EMBL" id="PCWA01000060">
    <property type="protein sequence ID" value="PIQ89261.1"/>
    <property type="molecule type" value="Genomic_DNA"/>
</dbReference>
<dbReference type="InterPro" id="IPR010093">
    <property type="entry name" value="SinI_DNA-bd"/>
</dbReference>
<proteinExistence type="predicted"/>
<dbReference type="SUPFAM" id="SSF46955">
    <property type="entry name" value="Putative DNA-binding domain"/>
    <property type="match status" value="1"/>
</dbReference>
<feature type="domain" description="Helix-turn-helix" evidence="1">
    <location>
        <begin position="7"/>
        <end position="55"/>
    </location>
</feature>
<evidence type="ECO:0000313" key="2">
    <source>
        <dbReference type="EMBL" id="PIQ89261.1"/>
    </source>
</evidence>
<dbReference type="InterPro" id="IPR009061">
    <property type="entry name" value="DNA-bd_dom_put_sf"/>
</dbReference>
<keyword evidence="2" id="KW-0238">DNA-binding</keyword>
<dbReference type="Proteomes" id="UP000229641">
    <property type="component" value="Unassembled WGS sequence"/>
</dbReference>
<name>A0A2H0LXZ3_9BACT</name>
<organism evidence="2 3">
    <name type="scientific">Candidatus Ghiorseimicrobium undicola</name>
    <dbReference type="NCBI Taxonomy" id="1974746"/>
    <lineage>
        <taxon>Bacteria</taxon>
        <taxon>Pseudomonadati</taxon>
        <taxon>Candidatus Omnitrophota</taxon>
        <taxon>Candidatus Ghiorseimicrobium</taxon>
    </lineage>
</organism>
<evidence type="ECO:0000313" key="3">
    <source>
        <dbReference type="Proteomes" id="UP000229641"/>
    </source>
</evidence>
<accession>A0A2H0LXZ3</accession>
<dbReference type="InterPro" id="IPR036388">
    <property type="entry name" value="WH-like_DNA-bd_sf"/>
</dbReference>
<evidence type="ECO:0000259" key="1">
    <source>
        <dbReference type="Pfam" id="PF12728"/>
    </source>
</evidence>
<gene>
    <name evidence="2" type="ORF">COV72_04000</name>
</gene>
<sequence>MVNDPILTVEEVGEYLKIPKQTLYLWARTGAIPAVKVGKHWRFKRSSIDIWIEEKEKESQHKI</sequence>
<comment type="caution">
    <text evidence="2">The sequence shown here is derived from an EMBL/GenBank/DDBJ whole genome shotgun (WGS) entry which is preliminary data.</text>
</comment>
<dbReference type="AlphaFoldDB" id="A0A2H0LXZ3"/>
<dbReference type="Gene3D" id="1.10.10.10">
    <property type="entry name" value="Winged helix-like DNA-binding domain superfamily/Winged helix DNA-binding domain"/>
    <property type="match status" value="1"/>
</dbReference>
<dbReference type="InterPro" id="IPR041657">
    <property type="entry name" value="HTH_17"/>
</dbReference>
<dbReference type="Pfam" id="PF12728">
    <property type="entry name" value="HTH_17"/>
    <property type="match status" value="1"/>
</dbReference>
<reference evidence="2 3" key="1">
    <citation type="submission" date="2017-09" db="EMBL/GenBank/DDBJ databases">
        <title>Depth-based differentiation of microbial function through sediment-hosted aquifers and enrichment of novel symbionts in the deep terrestrial subsurface.</title>
        <authorList>
            <person name="Probst A.J."/>
            <person name="Ladd B."/>
            <person name="Jarett J.K."/>
            <person name="Geller-Mcgrath D.E."/>
            <person name="Sieber C.M."/>
            <person name="Emerson J.B."/>
            <person name="Anantharaman K."/>
            <person name="Thomas B.C."/>
            <person name="Malmstrom R."/>
            <person name="Stieglmeier M."/>
            <person name="Klingl A."/>
            <person name="Woyke T."/>
            <person name="Ryan C.M."/>
            <person name="Banfield J.F."/>
        </authorList>
    </citation>
    <scope>NUCLEOTIDE SEQUENCE [LARGE SCALE GENOMIC DNA]</scope>
    <source>
        <strain evidence="2">CG11_big_fil_rev_8_21_14_0_20_42_13</strain>
    </source>
</reference>
<dbReference type="NCBIfam" id="TIGR01764">
    <property type="entry name" value="excise"/>
    <property type="match status" value="1"/>
</dbReference>
<protein>
    <submittedName>
        <fullName evidence="2">DNA-binding protein</fullName>
    </submittedName>
</protein>